<accession>A0A8I1DCD2</accession>
<evidence type="ECO:0000256" key="8">
    <source>
        <dbReference type="ARBA" id="ARBA00023239"/>
    </source>
</evidence>
<reference evidence="11 12" key="1">
    <citation type="submission" date="2020-12" db="EMBL/GenBank/DDBJ databases">
        <title>WGS of Thermoactinomyces spp.</title>
        <authorList>
            <person name="Cheng K."/>
        </authorList>
    </citation>
    <scope>NUCLEOTIDE SEQUENCE [LARGE SCALE GENOMIC DNA]</scope>
    <source>
        <strain evidence="12">CICC 10671\DSM 43846</strain>
    </source>
</reference>
<evidence type="ECO:0000256" key="7">
    <source>
        <dbReference type="ARBA" id="ARBA00023141"/>
    </source>
</evidence>
<dbReference type="PROSITE" id="PS00614">
    <property type="entry name" value="IGPS"/>
    <property type="match status" value="1"/>
</dbReference>
<dbReference type="PANTHER" id="PTHR22854">
    <property type="entry name" value="TRYPTOPHAN BIOSYNTHESIS PROTEIN"/>
    <property type="match status" value="1"/>
</dbReference>
<keyword evidence="7 9" id="KW-0057">Aromatic amino acid biosynthesis</keyword>
<dbReference type="Gene3D" id="3.20.20.70">
    <property type="entry name" value="Aldolase class I"/>
    <property type="match status" value="1"/>
</dbReference>
<dbReference type="Proteomes" id="UP000633619">
    <property type="component" value="Unassembled WGS sequence"/>
</dbReference>
<dbReference type="GO" id="GO:0004640">
    <property type="term" value="F:phosphoribosylanthranilate isomerase activity"/>
    <property type="evidence" value="ECO:0007669"/>
    <property type="project" value="TreeGrafter"/>
</dbReference>
<evidence type="ECO:0000256" key="9">
    <source>
        <dbReference type="HAMAP-Rule" id="MF_00134"/>
    </source>
</evidence>
<dbReference type="EMBL" id="JAECVW010000004">
    <property type="protein sequence ID" value="MBH8595378.1"/>
    <property type="molecule type" value="Genomic_DNA"/>
</dbReference>
<name>A0A8I1DCD2_THEIN</name>
<comment type="catalytic activity">
    <reaction evidence="1 9">
        <text>1-(2-carboxyphenylamino)-1-deoxy-D-ribulose 5-phosphate + H(+) = (1S,2R)-1-C-(indol-3-yl)glycerol 3-phosphate + CO2 + H2O</text>
        <dbReference type="Rhea" id="RHEA:23476"/>
        <dbReference type="ChEBI" id="CHEBI:15377"/>
        <dbReference type="ChEBI" id="CHEBI:15378"/>
        <dbReference type="ChEBI" id="CHEBI:16526"/>
        <dbReference type="ChEBI" id="CHEBI:58613"/>
        <dbReference type="ChEBI" id="CHEBI:58866"/>
        <dbReference type="EC" id="4.1.1.48"/>
    </reaction>
</comment>
<comment type="caution">
    <text evidence="11">The sequence shown here is derived from an EMBL/GenBank/DDBJ whole genome shotgun (WGS) entry which is preliminary data.</text>
</comment>
<dbReference type="PANTHER" id="PTHR22854:SF2">
    <property type="entry name" value="INDOLE-3-GLYCEROL-PHOSPHATE SYNTHASE"/>
    <property type="match status" value="1"/>
</dbReference>
<protein>
    <recommendedName>
        <fullName evidence="9">Indole-3-glycerol phosphate synthase</fullName>
        <shortName evidence="9">IGPS</shortName>
        <ecNumber evidence="9">4.1.1.48</ecNumber>
    </recommendedName>
</protein>
<dbReference type="AlphaFoldDB" id="A0A8I1DCD2"/>
<dbReference type="NCBIfam" id="NF001377">
    <property type="entry name" value="PRK00278.2-4"/>
    <property type="match status" value="1"/>
</dbReference>
<dbReference type="InterPro" id="IPR011060">
    <property type="entry name" value="RibuloseP-bd_barrel"/>
</dbReference>
<evidence type="ECO:0000313" key="12">
    <source>
        <dbReference type="Proteomes" id="UP000633619"/>
    </source>
</evidence>
<gene>
    <name evidence="9 11" type="primary">trpC</name>
    <name evidence="11" type="ORF">I8U20_08545</name>
</gene>
<evidence type="ECO:0000259" key="10">
    <source>
        <dbReference type="Pfam" id="PF00218"/>
    </source>
</evidence>
<keyword evidence="8 9" id="KW-0456">Lyase</keyword>
<keyword evidence="4 9" id="KW-0028">Amino-acid biosynthesis</keyword>
<dbReference type="Pfam" id="PF00218">
    <property type="entry name" value="IGPS"/>
    <property type="match status" value="1"/>
</dbReference>
<evidence type="ECO:0000256" key="2">
    <source>
        <dbReference type="ARBA" id="ARBA00004696"/>
    </source>
</evidence>
<feature type="domain" description="Indole-3-glycerol phosphate synthase" evidence="10">
    <location>
        <begin position="3"/>
        <end position="253"/>
    </location>
</feature>
<dbReference type="RefSeq" id="WP_181732066.1">
    <property type="nucleotide sequence ID" value="NZ_JACEIR010000005.1"/>
</dbReference>
<dbReference type="EC" id="4.1.1.48" evidence="9"/>
<evidence type="ECO:0000256" key="5">
    <source>
        <dbReference type="ARBA" id="ARBA00022793"/>
    </source>
</evidence>
<comment type="similarity">
    <text evidence="3 9">Belongs to the TrpC family.</text>
</comment>
<evidence type="ECO:0000313" key="11">
    <source>
        <dbReference type="EMBL" id="MBH8595378.1"/>
    </source>
</evidence>
<dbReference type="CDD" id="cd00331">
    <property type="entry name" value="IGPS"/>
    <property type="match status" value="1"/>
</dbReference>
<dbReference type="InterPro" id="IPR013798">
    <property type="entry name" value="Indole-3-glycerol_P_synth_dom"/>
</dbReference>
<dbReference type="FunFam" id="3.20.20.70:FF:000024">
    <property type="entry name" value="Indole-3-glycerol phosphate synthase"/>
    <property type="match status" value="1"/>
</dbReference>
<keyword evidence="12" id="KW-1185">Reference proteome</keyword>
<dbReference type="GO" id="GO:0004425">
    <property type="term" value="F:indole-3-glycerol-phosphate synthase activity"/>
    <property type="evidence" value="ECO:0007669"/>
    <property type="project" value="UniProtKB-UniRule"/>
</dbReference>
<evidence type="ECO:0000256" key="3">
    <source>
        <dbReference type="ARBA" id="ARBA00008737"/>
    </source>
</evidence>
<dbReference type="UniPathway" id="UPA00035">
    <property type="reaction ID" value="UER00043"/>
</dbReference>
<organism evidence="11 12">
    <name type="scientific">Thermoactinomyces intermedius</name>
    <dbReference type="NCBI Taxonomy" id="2024"/>
    <lineage>
        <taxon>Bacteria</taxon>
        <taxon>Bacillati</taxon>
        <taxon>Bacillota</taxon>
        <taxon>Bacilli</taxon>
        <taxon>Bacillales</taxon>
        <taxon>Thermoactinomycetaceae</taxon>
        <taxon>Thermoactinomyces</taxon>
    </lineage>
</organism>
<sequence>MFLEKIADTKAKEIRALHEQISSHDRKRAKRLPQGLSLKKKLSGTEAAIIAEVKSASPSKGVISEKLDPVKVAKGYELGGAAAVSVLTDTVYFHGKPEYLTQVKQNVGLPVLRKDFIMDELQVYESKLLGADIILLIAALLDEERLKRFTCTAHELGMEVLVEIHEEDEIPPALSCDPDVIGINNRNLHTFQTDISHTEKLRPLIPPGRPVIGESGVLSLEDAKRMHKAGVQGLLVGEYLMRQEDPERAVRELREGLRR</sequence>
<dbReference type="SUPFAM" id="SSF51366">
    <property type="entry name" value="Ribulose-phoshate binding barrel"/>
    <property type="match status" value="1"/>
</dbReference>
<keyword evidence="5 9" id="KW-0210">Decarboxylase</keyword>
<proteinExistence type="inferred from homology"/>
<keyword evidence="6 9" id="KW-0822">Tryptophan biosynthesis</keyword>
<comment type="pathway">
    <text evidence="2 9">Amino-acid biosynthesis; L-tryptophan biosynthesis; L-tryptophan from chorismate: step 4/5.</text>
</comment>
<dbReference type="InterPro" id="IPR045186">
    <property type="entry name" value="Indole-3-glycerol_P_synth"/>
</dbReference>
<evidence type="ECO:0000256" key="1">
    <source>
        <dbReference type="ARBA" id="ARBA00001633"/>
    </source>
</evidence>
<dbReference type="InterPro" id="IPR013785">
    <property type="entry name" value="Aldolase_TIM"/>
</dbReference>
<evidence type="ECO:0000256" key="4">
    <source>
        <dbReference type="ARBA" id="ARBA00022605"/>
    </source>
</evidence>
<evidence type="ECO:0000256" key="6">
    <source>
        <dbReference type="ARBA" id="ARBA00022822"/>
    </source>
</evidence>
<dbReference type="GO" id="GO:0000162">
    <property type="term" value="P:L-tryptophan biosynthetic process"/>
    <property type="evidence" value="ECO:0007669"/>
    <property type="project" value="UniProtKB-UniRule"/>
</dbReference>
<dbReference type="HAMAP" id="MF_00134_B">
    <property type="entry name" value="IGPS_B"/>
    <property type="match status" value="1"/>
</dbReference>
<dbReference type="InterPro" id="IPR001468">
    <property type="entry name" value="Indole-3-GlycerolPSynthase_CS"/>
</dbReference>